<feature type="domain" description="DUF6879" evidence="1">
    <location>
        <begin position="35"/>
        <end position="194"/>
    </location>
</feature>
<name>A0ABU2MPG1_9ACTN</name>
<dbReference type="Proteomes" id="UP001183246">
    <property type="component" value="Unassembled WGS sequence"/>
</dbReference>
<keyword evidence="3" id="KW-1185">Reference proteome</keyword>
<protein>
    <recommendedName>
        <fullName evidence="1">DUF6879 domain-containing protein</fullName>
    </recommendedName>
</protein>
<accession>A0ABU2MPG1</accession>
<dbReference type="RefSeq" id="WP_311703926.1">
    <property type="nucleotide sequence ID" value="NZ_JAVREL010000004.1"/>
</dbReference>
<dbReference type="InterPro" id="IPR049244">
    <property type="entry name" value="DUF6879"/>
</dbReference>
<dbReference type="Pfam" id="PF21806">
    <property type="entry name" value="DUF6879"/>
    <property type="match status" value="1"/>
</dbReference>
<dbReference type="EMBL" id="JAVREL010000004">
    <property type="protein sequence ID" value="MDT0342788.1"/>
    <property type="molecule type" value="Genomic_DNA"/>
</dbReference>
<proteinExistence type="predicted"/>
<evidence type="ECO:0000259" key="1">
    <source>
        <dbReference type="Pfam" id="PF21806"/>
    </source>
</evidence>
<sequence>MLDLQPPALDPTRGVRLLRSVYRPDFRSRNAEIQNRDSWKFERRQHFEEQNDPSRDALTRGDWNEALRLLEEERDDIRQAVRADAGRGSVFHRVRIVEEPLTPYVQWELHALRIQAECGRRIRVVRAERVSPLESGGPLPEVVVLGGATLYDIAYTDEGVPDGATRYEDPDVVQGWEAFIARLYADGEDVRSYVERSVAHLPPPQLSMGAGD</sequence>
<gene>
    <name evidence="2" type="ORF">RM590_09155</name>
</gene>
<evidence type="ECO:0000313" key="2">
    <source>
        <dbReference type="EMBL" id="MDT0342788.1"/>
    </source>
</evidence>
<reference evidence="3" key="1">
    <citation type="submission" date="2023-07" db="EMBL/GenBank/DDBJ databases">
        <title>30 novel species of actinomycetes from the DSMZ collection.</title>
        <authorList>
            <person name="Nouioui I."/>
        </authorList>
    </citation>
    <scope>NUCLEOTIDE SEQUENCE [LARGE SCALE GENOMIC DNA]</scope>
    <source>
        <strain evidence="3">DSM 44938</strain>
    </source>
</reference>
<comment type="caution">
    <text evidence="2">The sequence shown here is derived from an EMBL/GenBank/DDBJ whole genome shotgun (WGS) entry which is preliminary data.</text>
</comment>
<organism evidence="2 3">
    <name type="scientific">Streptomyces litchfieldiae</name>
    <dbReference type="NCBI Taxonomy" id="3075543"/>
    <lineage>
        <taxon>Bacteria</taxon>
        <taxon>Bacillati</taxon>
        <taxon>Actinomycetota</taxon>
        <taxon>Actinomycetes</taxon>
        <taxon>Kitasatosporales</taxon>
        <taxon>Streptomycetaceae</taxon>
        <taxon>Streptomyces</taxon>
    </lineage>
</organism>
<evidence type="ECO:0000313" key="3">
    <source>
        <dbReference type="Proteomes" id="UP001183246"/>
    </source>
</evidence>